<proteinExistence type="predicted"/>
<dbReference type="EMBL" id="OZ034830">
    <property type="protein sequence ID" value="CAL1687307.1"/>
    <property type="molecule type" value="Genomic_DNA"/>
</dbReference>
<evidence type="ECO:0000313" key="2">
    <source>
        <dbReference type="Proteomes" id="UP001497644"/>
    </source>
</evidence>
<dbReference type="Proteomes" id="UP001497644">
    <property type="component" value="Chromosome 7"/>
</dbReference>
<organism evidence="1 2">
    <name type="scientific">Lasius platythorax</name>
    <dbReference type="NCBI Taxonomy" id="488582"/>
    <lineage>
        <taxon>Eukaryota</taxon>
        <taxon>Metazoa</taxon>
        <taxon>Ecdysozoa</taxon>
        <taxon>Arthropoda</taxon>
        <taxon>Hexapoda</taxon>
        <taxon>Insecta</taxon>
        <taxon>Pterygota</taxon>
        <taxon>Neoptera</taxon>
        <taxon>Endopterygota</taxon>
        <taxon>Hymenoptera</taxon>
        <taxon>Apocrita</taxon>
        <taxon>Aculeata</taxon>
        <taxon>Formicoidea</taxon>
        <taxon>Formicidae</taxon>
        <taxon>Formicinae</taxon>
        <taxon>Lasius</taxon>
        <taxon>Lasius</taxon>
    </lineage>
</organism>
<sequence>MKLLRMLLRLYVFLIVKKNNELPSDVHRSFFSSRSAFSRRFVPPATSGQYEDRLRIVSLDPAGSELVPLGSSSSLVEKVAEEKEEKQEEAVEYQQGELVC</sequence>
<name>A0AAV2P4S2_9HYME</name>
<protein>
    <submittedName>
        <fullName evidence="1">Uncharacterized protein</fullName>
    </submittedName>
</protein>
<gene>
    <name evidence="1" type="ORF">LPLAT_LOCUS12537</name>
</gene>
<reference evidence="1" key="1">
    <citation type="submission" date="2024-04" db="EMBL/GenBank/DDBJ databases">
        <authorList>
            <consortium name="Molecular Ecology Group"/>
        </authorList>
    </citation>
    <scope>NUCLEOTIDE SEQUENCE</scope>
</reference>
<dbReference type="AlphaFoldDB" id="A0AAV2P4S2"/>
<accession>A0AAV2P4S2</accession>
<keyword evidence="2" id="KW-1185">Reference proteome</keyword>
<evidence type="ECO:0000313" key="1">
    <source>
        <dbReference type="EMBL" id="CAL1687307.1"/>
    </source>
</evidence>